<organism evidence="1 2">
    <name type="scientific">Leptolyngbya boryana NIES-2135</name>
    <dbReference type="NCBI Taxonomy" id="1973484"/>
    <lineage>
        <taxon>Bacteria</taxon>
        <taxon>Bacillati</taxon>
        <taxon>Cyanobacteriota</taxon>
        <taxon>Cyanophyceae</taxon>
        <taxon>Leptolyngbyales</taxon>
        <taxon>Leptolyngbyaceae</taxon>
        <taxon>Leptolyngbya group</taxon>
        <taxon>Leptolyngbya</taxon>
    </lineage>
</organism>
<sequence length="260" mass="29384">MDWQEISGNWVLIPDRPIAIVHFLGGAFVATAPQLTYRRLLEFLGEQGYLVVATPFVNTFDHTEIAKSVLVSFERAMENVRSRVSVRYLPIYGIGHSMGCKLHLLIGSLFAVERAGNVLISFNNYAARDAVPLVEQFSQFFKPQGVAVEFTPSPVETNALIRDRYAVRRNLLIKFADDSIDQSLGLAQLLEESFPGMIATRRLKGTHVTPLGPDVKWQVGGSFTPIDAIGQWMRQEVYRELRQLEQVVLQWLDPVGRIRR</sequence>
<evidence type="ECO:0000313" key="1">
    <source>
        <dbReference type="EMBL" id="BAY58426.1"/>
    </source>
</evidence>
<reference evidence="1 2" key="1">
    <citation type="submission" date="2017-06" db="EMBL/GenBank/DDBJ databases">
        <title>Genome sequencing of cyanobaciteial culture collection at National Institute for Environmental Studies (NIES).</title>
        <authorList>
            <person name="Hirose Y."/>
            <person name="Shimura Y."/>
            <person name="Fujisawa T."/>
            <person name="Nakamura Y."/>
            <person name="Kawachi M."/>
        </authorList>
    </citation>
    <scope>NUCLEOTIDE SEQUENCE [LARGE SCALE GENOMIC DNA]</scope>
    <source>
        <strain evidence="1 2">NIES-2135</strain>
    </source>
</reference>
<dbReference type="Pfam" id="PF07082">
    <property type="entry name" value="DUF1350"/>
    <property type="match status" value="1"/>
</dbReference>
<gene>
    <name evidence="1" type="ORF">NIES2135_52990</name>
</gene>
<evidence type="ECO:0008006" key="3">
    <source>
        <dbReference type="Google" id="ProtNLM"/>
    </source>
</evidence>
<dbReference type="EMBL" id="AP018203">
    <property type="protein sequence ID" value="BAY58426.1"/>
    <property type="molecule type" value="Genomic_DNA"/>
</dbReference>
<dbReference type="SUPFAM" id="SSF53474">
    <property type="entry name" value="alpha/beta-Hydrolases"/>
    <property type="match status" value="1"/>
</dbReference>
<proteinExistence type="predicted"/>
<dbReference type="Proteomes" id="UP000217895">
    <property type="component" value="Chromosome"/>
</dbReference>
<protein>
    <recommendedName>
        <fullName evidence="3">DUF1350 domain-containing protein</fullName>
    </recommendedName>
</protein>
<name>A0A1Z4JNZ5_LEPBY</name>
<dbReference type="AlphaFoldDB" id="A0A1Z4JNZ5"/>
<evidence type="ECO:0000313" key="2">
    <source>
        <dbReference type="Proteomes" id="UP000217895"/>
    </source>
</evidence>
<accession>A0A1Z4JNZ5</accession>
<dbReference type="PANTHER" id="PTHR34127:SF1">
    <property type="entry name" value="OS04G0405600 PROTEIN"/>
    <property type="match status" value="1"/>
</dbReference>
<dbReference type="InterPro" id="IPR010765">
    <property type="entry name" value="DUF1350"/>
</dbReference>
<keyword evidence="2" id="KW-1185">Reference proteome</keyword>
<dbReference type="PANTHER" id="PTHR34127">
    <property type="entry name" value="OS04G0405600 PROTEIN"/>
    <property type="match status" value="1"/>
</dbReference>
<dbReference type="InterPro" id="IPR029058">
    <property type="entry name" value="AB_hydrolase_fold"/>
</dbReference>